<dbReference type="EMBL" id="KK914536">
    <property type="protein sequence ID" value="KDP34284.1"/>
    <property type="molecule type" value="Genomic_DNA"/>
</dbReference>
<keyword evidence="2" id="KW-1185">Reference proteome</keyword>
<reference evidence="1 2" key="1">
    <citation type="journal article" date="2014" name="PLoS ONE">
        <title>Global Analysis of Gene Expression Profiles in Physic Nut (Jatropha curcas L.) Seedlings Exposed to Salt Stress.</title>
        <authorList>
            <person name="Zhang L."/>
            <person name="Zhang C."/>
            <person name="Wu P."/>
            <person name="Chen Y."/>
            <person name="Li M."/>
            <person name="Jiang H."/>
            <person name="Wu G."/>
        </authorList>
    </citation>
    <scope>NUCLEOTIDE SEQUENCE [LARGE SCALE GENOMIC DNA]</scope>
    <source>
        <strain evidence="2">cv. GZQX0401</strain>
        <tissue evidence="1">Young leaves</tissue>
    </source>
</reference>
<dbReference type="AlphaFoldDB" id="A0A067KR48"/>
<accession>A0A067KR48</accession>
<sequence length="137" mass="15897">MDGAFLKKARLVDEIKDGNSIVYRWKSWERRVGQRNGDAGTSCLNEDEIRIRKGKSPMTSSIPTEEEANEIAGWKQVLSRVDALQQSQENLQVTIFEMGQQLHTIQKEHKSMTRKWMSWFWKQNIEFTPSPPDSLEA</sequence>
<dbReference type="Proteomes" id="UP000027138">
    <property type="component" value="Unassembled WGS sequence"/>
</dbReference>
<evidence type="ECO:0000313" key="2">
    <source>
        <dbReference type="Proteomes" id="UP000027138"/>
    </source>
</evidence>
<name>A0A067KR48_JATCU</name>
<proteinExistence type="predicted"/>
<organism evidence="1 2">
    <name type="scientific">Jatropha curcas</name>
    <name type="common">Barbados nut</name>
    <dbReference type="NCBI Taxonomy" id="180498"/>
    <lineage>
        <taxon>Eukaryota</taxon>
        <taxon>Viridiplantae</taxon>
        <taxon>Streptophyta</taxon>
        <taxon>Embryophyta</taxon>
        <taxon>Tracheophyta</taxon>
        <taxon>Spermatophyta</taxon>
        <taxon>Magnoliopsida</taxon>
        <taxon>eudicotyledons</taxon>
        <taxon>Gunneridae</taxon>
        <taxon>Pentapetalae</taxon>
        <taxon>rosids</taxon>
        <taxon>fabids</taxon>
        <taxon>Malpighiales</taxon>
        <taxon>Euphorbiaceae</taxon>
        <taxon>Crotonoideae</taxon>
        <taxon>Jatropheae</taxon>
        <taxon>Jatropha</taxon>
    </lineage>
</organism>
<protein>
    <submittedName>
        <fullName evidence="1">Uncharacterized protein</fullName>
    </submittedName>
</protein>
<gene>
    <name evidence="1" type="ORF">JCGZ_12813</name>
</gene>
<evidence type="ECO:0000313" key="1">
    <source>
        <dbReference type="EMBL" id="KDP34284.1"/>
    </source>
</evidence>